<feature type="domain" description="Cytochrome c" evidence="10">
    <location>
        <begin position="209"/>
        <end position="330"/>
    </location>
</feature>
<dbReference type="Gene3D" id="1.10.760.10">
    <property type="entry name" value="Cytochrome c-like domain"/>
    <property type="match status" value="2"/>
</dbReference>
<dbReference type="RefSeq" id="WP_238311842.1">
    <property type="nucleotide sequence ID" value="NZ_BPQV01000008.1"/>
</dbReference>
<feature type="signal peptide" evidence="9">
    <location>
        <begin position="1"/>
        <end position="22"/>
    </location>
</feature>
<dbReference type="InterPro" id="IPR026259">
    <property type="entry name" value="MauG/Cytc_peroxidase"/>
</dbReference>
<organism evidence="11 12">
    <name type="scientific">Methylobacterium organophilum</name>
    <dbReference type="NCBI Taxonomy" id="410"/>
    <lineage>
        <taxon>Bacteria</taxon>
        <taxon>Pseudomonadati</taxon>
        <taxon>Pseudomonadota</taxon>
        <taxon>Alphaproteobacteria</taxon>
        <taxon>Hyphomicrobiales</taxon>
        <taxon>Methylobacteriaceae</taxon>
        <taxon>Methylobacterium</taxon>
    </lineage>
</organism>
<evidence type="ECO:0000256" key="2">
    <source>
        <dbReference type="ARBA" id="ARBA00022617"/>
    </source>
</evidence>
<dbReference type="PROSITE" id="PS51007">
    <property type="entry name" value="CYTC"/>
    <property type="match status" value="2"/>
</dbReference>
<accession>A0ABQ4T8P8</accession>
<sequence>MAWIFGQRAAALLLAAGLAGLAGPCLPEERPAIPAEYRRPDAIPFPDSNPYSQAKAELGRSLFFDPLLSGSGDRSCASCHQPGLAWSDGRARAARSDAGEMALHTPSLLDIAFADGPLGWDGKFPSLETVAFAPITAPTNMNLSEAALLDRLAARPDYTEAFAAAFPDARPAIARKTVEEALATFERLIVSGRAPFDAWVAGDAGAISDAAKRGFGLFTGKAHCAACHSGSSFTDGSFHDIGTASGEGIGRGRFFPNAPALRFAFKTPTLRDVARRGAYMHDGSLATLSEVIDLYDRGGIDRPSRSRDIRPLGLTAPEKADLLAFLDTLSGPAESHPALGILGPQPPRP</sequence>
<dbReference type="Pfam" id="PF03150">
    <property type="entry name" value="CCP_MauG"/>
    <property type="match status" value="1"/>
</dbReference>
<evidence type="ECO:0000256" key="1">
    <source>
        <dbReference type="ARBA" id="ARBA00004418"/>
    </source>
</evidence>
<evidence type="ECO:0000256" key="7">
    <source>
        <dbReference type="ARBA" id="ARBA00023004"/>
    </source>
</evidence>
<name>A0ABQ4T8P8_METOR</name>
<proteinExistence type="predicted"/>
<dbReference type="InterPro" id="IPR036909">
    <property type="entry name" value="Cyt_c-like_dom_sf"/>
</dbReference>
<evidence type="ECO:0000256" key="5">
    <source>
        <dbReference type="ARBA" id="ARBA00022764"/>
    </source>
</evidence>
<evidence type="ECO:0000256" key="8">
    <source>
        <dbReference type="PROSITE-ProRule" id="PRU00433"/>
    </source>
</evidence>
<dbReference type="SUPFAM" id="SSF46626">
    <property type="entry name" value="Cytochrome c"/>
    <property type="match status" value="2"/>
</dbReference>
<comment type="caution">
    <text evidence="11">The sequence shown here is derived from an EMBL/GenBank/DDBJ whole genome shotgun (WGS) entry which is preliminary data.</text>
</comment>
<feature type="domain" description="Cytochrome c" evidence="10">
    <location>
        <begin position="54"/>
        <end position="193"/>
    </location>
</feature>
<dbReference type="EMBL" id="BPQV01000008">
    <property type="protein sequence ID" value="GJE28050.1"/>
    <property type="molecule type" value="Genomic_DNA"/>
</dbReference>
<dbReference type="PANTHER" id="PTHR30600">
    <property type="entry name" value="CYTOCHROME C PEROXIDASE-RELATED"/>
    <property type="match status" value="1"/>
</dbReference>
<evidence type="ECO:0000259" key="10">
    <source>
        <dbReference type="PROSITE" id="PS51007"/>
    </source>
</evidence>
<reference evidence="11" key="1">
    <citation type="journal article" date="2021" name="Front. Microbiol.">
        <title>Comprehensive Comparative Genomics and Phenotyping of Methylobacterium Species.</title>
        <authorList>
            <person name="Alessa O."/>
            <person name="Ogura Y."/>
            <person name="Fujitani Y."/>
            <person name="Takami H."/>
            <person name="Hayashi T."/>
            <person name="Sahin N."/>
            <person name="Tani A."/>
        </authorList>
    </citation>
    <scope>NUCLEOTIDE SEQUENCE</scope>
    <source>
        <strain evidence="11">NBRC 15689</strain>
    </source>
</reference>
<keyword evidence="7 8" id="KW-0408">Iron</keyword>
<protein>
    <submittedName>
        <fullName evidence="11">Cytochrome c551 peroxidase</fullName>
    </submittedName>
</protein>
<keyword evidence="3 8" id="KW-0479">Metal-binding</keyword>
<keyword evidence="12" id="KW-1185">Reference proteome</keyword>
<evidence type="ECO:0000256" key="4">
    <source>
        <dbReference type="ARBA" id="ARBA00022729"/>
    </source>
</evidence>
<dbReference type="InterPro" id="IPR051395">
    <property type="entry name" value="Cytochrome_c_Peroxidase/MauG"/>
</dbReference>
<evidence type="ECO:0000256" key="9">
    <source>
        <dbReference type="SAM" id="SignalP"/>
    </source>
</evidence>
<gene>
    <name evidence="11" type="primary">ccp</name>
    <name evidence="11" type="ORF">LKMONMHP_2914</name>
</gene>
<dbReference type="PANTHER" id="PTHR30600:SF13">
    <property type="entry name" value="METHYLAMINE UTILIZATION PROTEIN"/>
    <property type="match status" value="1"/>
</dbReference>
<evidence type="ECO:0000256" key="3">
    <source>
        <dbReference type="ARBA" id="ARBA00022723"/>
    </source>
</evidence>
<evidence type="ECO:0000256" key="6">
    <source>
        <dbReference type="ARBA" id="ARBA00023002"/>
    </source>
</evidence>
<reference evidence="11" key="2">
    <citation type="submission" date="2021-08" db="EMBL/GenBank/DDBJ databases">
        <authorList>
            <person name="Tani A."/>
            <person name="Ola A."/>
            <person name="Ogura Y."/>
            <person name="Katsura K."/>
            <person name="Hayashi T."/>
        </authorList>
    </citation>
    <scope>NUCLEOTIDE SEQUENCE</scope>
    <source>
        <strain evidence="11">NBRC 15689</strain>
    </source>
</reference>
<keyword evidence="4 9" id="KW-0732">Signal</keyword>
<dbReference type="Pfam" id="PF00034">
    <property type="entry name" value="Cytochrom_C"/>
    <property type="match status" value="1"/>
</dbReference>
<dbReference type="GO" id="GO:0004601">
    <property type="term" value="F:peroxidase activity"/>
    <property type="evidence" value="ECO:0007669"/>
    <property type="project" value="UniProtKB-KW"/>
</dbReference>
<feature type="chain" id="PRO_5046456059" evidence="9">
    <location>
        <begin position="23"/>
        <end position="349"/>
    </location>
</feature>
<keyword evidence="5" id="KW-0574">Periplasm</keyword>
<dbReference type="InterPro" id="IPR004852">
    <property type="entry name" value="Di-haem_cyt_c_peroxidsae"/>
</dbReference>
<dbReference type="Proteomes" id="UP001055156">
    <property type="component" value="Unassembled WGS sequence"/>
</dbReference>
<evidence type="ECO:0000313" key="12">
    <source>
        <dbReference type="Proteomes" id="UP001055156"/>
    </source>
</evidence>
<keyword evidence="11" id="KW-0575">Peroxidase</keyword>
<dbReference type="InterPro" id="IPR009056">
    <property type="entry name" value="Cyt_c-like_dom"/>
</dbReference>
<keyword evidence="6" id="KW-0560">Oxidoreductase</keyword>
<keyword evidence="2 8" id="KW-0349">Heme</keyword>
<comment type="subcellular location">
    <subcellularLocation>
        <location evidence="1">Periplasm</location>
    </subcellularLocation>
</comment>
<dbReference type="PIRSF" id="PIRSF000294">
    <property type="entry name" value="Cytochrome-c_peroxidase"/>
    <property type="match status" value="1"/>
</dbReference>
<evidence type="ECO:0000313" key="11">
    <source>
        <dbReference type="EMBL" id="GJE28050.1"/>
    </source>
</evidence>